<dbReference type="Proteomes" id="UP000192288">
    <property type="component" value="Unassembled WGS sequence"/>
</dbReference>
<dbReference type="RefSeq" id="WP_004911162.1">
    <property type="nucleotide sequence ID" value="NZ_MPLS01000015.1"/>
</dbReference>
<gene>
    <name evidence="2" type="ORF">BMR96_05405</name>
</gene>
<dbReference type="eggNOG" id="ENOG50308GP">
    <property type="taxonomic scope" value="Bacteria"/>
</dbReference>
<dbReference type="AlphaFoldDB" id="A0A1X0VDM8"/>
<reference evidence="2 3" key="1">
    <citation type="journal article" date="2017" name="Front. Microbiol.">
        <title>Genomic Characterization of Dairy Associated Leuconostoc Species and Diversity of Leuconostocs in Undefined Mixed Mesophilic Starter Cultures.</title>
        <authorList>
            <person name="Frantzen C.A."/>
            <person name="Kot W."/>
            <person name="Pedersen T.B."/>
            <person name="Ardo Y.M."/>
            <person name="Broadbent J.R."/>
            <person name="Neve H."/>
            <person name="Hansen L.H."/>
            <person name="Dal Bello F."/>
            <person name="Ostlie H.M."/>
            <person name="Kleppen H.P."/>
            <person name="Vogensen F.K."/>
            <person name="Holo H."/>
        </authorList>
    </citation>
    <scope>NUCLEOTIDE SEQUENCE [LARGE SCALE GENOMIC DNA]</scope>
    <source>
        <strain evidence="2 3">LMGCF08</strain>
    </source>
</reference>
<evidence type="ECO:0000313" key="2">
    <source>
        <dbReference type="EMBL" id="ORI97754.1"/>
    </source>
</evidence>
<proteinExistence type="predicted"/>
<feature type="transmembrane region" description="Helical" evidence="1">
    <location>
        <begin position="12"/>
        <end position="33"/>
    </location>
</feature>
<keyword evidence="1" id="KW-0472">Membrane</keyword>
<evidence type="ECO:0000256" key="1">
    <source>
        <dbReference type="SAM" id="Phobius"/>
    </source>
</evidence>
<name>A0A1X0VDM8_LEUPS</name>
<dbReference type="STRING" id="33968.BMS77_01120"/>
<evidence type="ECO:0000313" key="3">
    <source>
        <dbReference type="Proteomes" id="UP000192288"/>
    </source>
</evidence>
<dbReference type="EMBL" id="MPLS01000015">
    <property type="protein sequence ID" value="ORI97754.1"/>
    <property type="molecule type" value="Genomic_DNA"/>
</dbReference>
<accession>A0A1X0VDM8</accession>
<feature type="transmembrane region" description="Helical" evidence="1">
    <location>
        <begin position="45"/>
        <end position="67"/>
    </location>
</feature>
<organism evidence="2 3">
    <name type="scientific">Leuconostoc pseudomesenteroides</name>
    <dbReference type="NCBI Taxonomy" id="33968"/>
    <lineage>
        <taxon>Bacteria</taxon>
        <taxon>Bacillati</taxon>
        <taxon>Bacillota</taxon>
        <taxon>Bacilli</taxon>
        <taxon>Lactobacillales</taxon>
        <taxon>Lactobacillaceae</taxon>
        <taxon>Leuconostoc</taxon>
    </lineage>
</organism>
<keyword evidence="1" id="KW-1133">Transmembrane helix</keyword>
<protein>
    <submittedName>
        <fullName evidence="2">Tellurite resistance protein</fullName>
    </submittedName>
</protein>
<feature type="transmembrane region" description="Helical" evidence="1">
    <location>
        <begin position="88"/>
        <end position="108"/>
    </location>
</feature>
<comment type="caution">
    <text evidence="2">The sequence shown here is derived from an EMBL/GenBank/DDBJ whole genome shotgun (WGS) entry which is preliminary data.</text>
</comment>
<keyword evidence="1" id="KW-0812">Transmembrane</keyword>
<feature type="transmembrane region" description="Helical" evidence="1">
    <location>
        <begin position="114"/>
        <end position="132"/>
    </location>
</feature>
<sequence>MLIRDMVRTKPISWLLFIVGSDIMMTYGINIAHHTHFLRAQDYPTIAKFVAMDLISFVFIMLFFDWLHHKFAQDGQETLIDIILRIGGNLMAAYFGWFTIGFIILQVIDFQAQTFWWLVVISAVLAVMNWLFRRVSPIKFQLNPSKNQ</sequence>